<keyword evidence="2" id="KW-1185">Reference proteome</keyword>
<dbReference type="EMBL" id="JBHLWQ010000043">
    <property type="protein sequence ID" value="MFC0199517.1"/>
    <property type="molecule type" value="Genomic_DNA"/>
</dbReference>
<dbReference type="Pfam" id="PF20086">
    <property type="entry name" value="DUF6478"/>
    <property type="match status" value="1"/>
</dbReference>
<dbReference type="InterPro" id="IPR045514">
    <property type="entry name" value="DUF6478"/>
</dbReference>
<gene>
    <name evidence="1" type="ORF">ACFFIZ_04105</name>
</gene>
<proteinExistence type="predicted"/>
<organism evidence="1 2">
    <name type="scientific">Paracoccus rhizosphaerae</name>
    <dbReference type="NCBI Taxonomy" id="1133347"/>
    <lineage>
        <taxon>Bacteria</taxon>
        <taxon>Pseudomonadati</taxon>
        <taxon>Pseudomonadota</taxon>
        <taxon>Alphaproteobacteria</taxon>
        <taxon>Rhodobacterales</taxon>
        <taxon>Paracoccaceae</taxon>
        <taxon>Paracoccus</taxon>
    </lineage>
</organism>
<evidence type="ECO:0000313" key="1">
    <source>
        <dbReference type="EMBL" id="MFC0199517.1"/>
    </source>
</evidence>
<dbReference type="Proteomes" id="UP001589795">
    <property type="component" value="Unassembled WGS sequence"/>
</dbReference>
<protein>
    <submittedName>
        <fullName evidence="1">DUF6478 family protein</fullName>
    </submittedName>
</protein>
<accession>A0ABV6CFJ8</accession>
<evidence type="ECO:0000313" key="2">
    <source>
        <dbReference type="Proteomes" id="UP001589795"/>
    </source>
</evidence>
<sequence length="281" mass="31717">MFRQMPSARLALPVRAGPGVAVRPGRGWLRRRIRAHAARQWQRMHDSALRRAKPVSVALQDEARDLQHVLGRFLQAADARALGPRDSLLRIELPPGTDWRWRPQVMRTRAVTPALVAPSDGKWLSDEVALFHDCRERALILRQVQNRRATDLSDFGLLLEVMGFTGSFLSFSLSLPPAALEDLAGHHVLRLEAILQAERPIAVYARLNIQQGPNTETLLRKMGDDIAGRHCPRIIEFDLGYAELSQRSVDKAWLDVIFEAPHMNAIALRDAILSRHPRAQM</sequence>
<comment type="caution">
    <text evidence="1">The sequence shown here is derived from an EMBL/GenBank/DDBJ whole genome shotgun (WGS) entry which is preliminary data.</text>
</comment>
<reference evidence="1 2" key="1">
    <citation type="submission" date="2024-09" db="EMBL/GenBank/DDBJ databases">
        <authorList>
            <person name="Sun Q."/>
            <person name="Mori K."/>
        </authorList>
    </citation>
    <scope>NUCLEOTIDE SEQUENCE [LARGE SCALE GENOMIC DNA]</scope>
    <source>
        <strain evidence="1 2">CCM 7904</strain>
    </source>
</reference>
<dbReference type="RefSeq" id="WP_265505955.1">
    <property type="nucleotide sequence ID" value="NZ_JAOTBE010000006.1"/>
</dbReference>
<name>A0ABV6CFJ8_9RHOB</name>